<name>A0ABQ0J8P3_9VIBR</name>
<evidence type="ECO:0000313" key="1">
    <source>
        <dbReference type="EMBL" id="GAL24620.1"/>
    </source>
</evidence>
<dbReference type="EMBL" id="BBMS01000005">
    <property type="protein sequence ID" value="GAL24620.1"/>
    <property type="molecule type" value="Genomic_DNA"/>
</dbReference>
<evidence type="ECO:0000313" key="2">
    <source>
        <dbReference type="Proteomes" id="UP000029223"/>
    </source>
</evidence>
<accession>A0ABQ0J8P3</accession>
<gene>
    <name evidence="1" type="ORF">JCM19239_7220</name>
</gene>
<comment type="caution">
    <text evidence="1">The sequence shown here is derived from an EMBL/GenBank/DDBJ whole genome shotgun (WGS) entry which is preliminary data.</text>
</comment>
<dbReference type="Proteomes" id="UP000029223">
    <property type="component" value="Unassembled WGS sequence"/>
</dbReference>
<reference evidence="2" key="1">
    <citation type="submission" date="2014-09" db="EMBL/GenBank/DDBJ databases">
        <title>Vibrio variabilis JCM 19239. (C206) whole genome shotgun sequence.</title>
        <authorList>
            <person name="Sawabe T."/>
            <person name="Meirelles P."/>
            <person name="Nakanishi M."/>
            <person name="Sayaka M."/>
            <person name="Hattori M."/>
            <person name="Ohkuma M."/>
        </authorList>
    </citation>
    <scope>NUCLEOTIDE SEQUENCE [LARGE SCALE GENOMIC DNA]</scope>
    <source>
        <strain evidence="2">JCM 19239</strain>
    </source>
</reference>
<organism evidence="1 2">
    <name type="scientific">Vibrio variabilis</name>
    <dbReference type="NCBI Taxonomy" id="990271"/>
    <lineage>
        <taxon>Bacteria</taxon>
        <taxon>Pseudomonadati</taxon>
        <taxon>Pseudomonadota</taxon>
        <taxon>Gammaproteobacteria</taxon>
        <taxon>Vibrionales</taxon>
        <taxon>Vibrionaceae</taxon>
        <taxon>Vibrio</taxon>
    </lineage>
</organism>
<keyword evidence="2" id="KW-1185">Reference proteome</keyword>
<proteinExistence type="predicted"/>
<sequence>MKLDDLNLFRLVVENGSYTATSRKTMILLQQLLDAFKLLKIH</sequence>
<protein>
    <submittedName>
        <fullName evidence="1">Cyn operon transcriptional activator</fullName>
    </submittedName>
</protein>